<dbReference type="GO" id="GO:0005829">
    <property type="term" value="C:cytosol"/>
    <property type="evidence" value="ECO:0007669"/>
    <property type="project" value="TreeGrafter"/>
</dbReference>
<dbReference type="NCBIfam" id="TIGR00103">
    <property type="entry name" value="DNA_YbaB_EbfC"/>
    <property type="match status" value="1"/>
</dbReference>
<dbReference type="EMBL" id="LNQE01000131">
    <property type="protein sequence ID" value="KUG29097.1"/>
    <property type="molecule type" value="Genomic_DNA"/>
</dbReference>
<dbReference type="SUPFAM" id="SSF82607">
    <property type="entry name" value="YbaB-like"/>
    <property type="match status" value="1"/>
</dbReference>
<evidence type="ECO:0008006" key="3">
    <source>
        <dbReference type="Google" id="ProtNLM"/>
    </source>
</evidence>
<dbReference type="InterPro" id="IPR036894">
    <property type="entry name" value="YbaB-like_sf"/>
</dbReference>
<comment type="caution">
    <text evidence="2">The sequence shown here is derived from an EMBL/GenBank/DDBJ whole genome shotgun (WGS) entry which is preliminary data.</text>
</comment>
<dbReference type="PIRSF" id="PIRSF004555">
    <property type="entry name" value="UCP004555"/>
    <property type="match status" value="1"/>
</dbReference>
<name>A0A0W8G7N2_9ZZZZ</name>
<dbReference type="PANTHER" id="PTHR33449:SF1">
    <property type="entry name" value="NUCLEOID-ASSOCIATED PROTEIN YBAB"/>
    <property type="match status" value="1"/>
</dbReference>
<accession>A0A0W8G7N2</accession>
<keyword evidence="1" id="KW-0238">DNA-binding</keyword>
<gene>
    <name evidence="2" type="ORF">ASZ90_001009</name>
</gene>
<dbReference type="Gene3D" id="3.30.1310.10">
    <property type="entry name" value="Nucleoid-associated protein YbaB-like domain"/>
    <property type="match status" value="1"/>
</dbReference>
<dbReference type="InterPro" id="IPR004401">
    <property type="entry name" value="YbaB/EbfC"/>
</dbReference>
<dbReference type="GO" id="GO:0003677">
    <property type="term" value="F:DNA binding"/>
    <property type="evidence" value="ECO:0007669"/>
    <property type="project" value="UniProtKB-KW"/>
</dbReference>
<dbReference type="Pfam" id="PF02575">
    <property type="entry name" value="YbaB_DNA_bd"/>
    <property type="match status" value="1"/>
</dbReference>
<dbReference type="PANTHER" id="PTHR33449">
    <property type="entry name" value="NUCLEOID-ASSOCIATED PROTEIN YBAB"/>
    <property type="match status" value="1"/>
</dbReference>
<organism evidence="2">
    <name type="scientific">hydrocarbon metagenome</name>
    <dbReference type="NCBI Taxonomy" id="938273"/>
    <lineage>
        <taxon>unclassified sequences</taxon>
        <taxon>metagenomes</taxon>
        <taxon>ecological metagenomes</taxon>
    </lineage>
</organism>
<dbReference type="HAMAP" id="MF_00274">
    <property type="entry name" value="DNA_YbaB_EbfC"/>
    <property type="match status" value="1"/>
</dbReference>
<evidence type="ECO:0000313" key="2">
    <source>
        <dbReference type="EMBL" id="KUG29097.1"/>
    </source>
</evidence>
<protein>
    <recommendedName>
        <fullName evidence="3">Nucleoid-associated protein</fullName>
    </recommendedName>
</protein>
<evidence type="ECO:0000256" key="1">
    <source>
        <dbReference type="ARBA" id="ARBA00023125"/>
    </source>
</evidence>
<reference evidence="2" key="1">
    <citation type="journal article" date="2015" name="Proc. Natl. Acad. Sci. U.S.A.">
        <title>Networks of energetic and metabolic interactions define dynamics in microbial communities.</title>
        <authorList>
            <person name="Embree M."/>
            <person name="Liu J.K."/>
            <person name="Al-Bassam M.M."/>
            <person name="Zengler K."/>
        </authorList>
    </citation>
    <scope>NUCLEOTIDE SEQUENCE</scope>
</reference>
<proteinExistence type="inferred from homology"/>
<sequence length="103" mass="10797">MRGMNDLVRQAQIMQKKMAKVQEDLAARTVEGTAGGGMVVAVVNGANELQALRIDASVVDPGDVEMLQDLIVAAVADGVKKSKEMAEAEMGQITGGLKIPGLF</sequence>
<dbReference type="AlphaFoldDB" id="A0A0W8G7N2"/>